<dbReference type="EMBL" id="ALAO01000212">
    <property type="protein sequence ID" value="EKO38779.1"/>
    <property type="molecule type" value="Genomic_DNA"/>
</dbReference>
<evidence type="ECO:0000313" key="1">
    <source>
        <dbReference type="EMBL" id="EKO38779.1"/>
    </source>
</evidence>
<dbReference type="Proteomes" id="UP000006272">
    <property type="component" value="Unassembled WGS sequence"/>
</dbReference>
<evidence type="ECO:0000313" key="2">
    <source>
        <dbReference type="Proteomes" id="UP000006272"/>
    </source>
</evidence>
<organism evidence="1 2">
    <name type="scientific">Solidesulfovibrio magneticus str. Maddingley MBC34</name>
    <dbReference type="NCBI Taxonomy" id="1206767"/>
    <lineage>
        <taxon>Bacteria</taxon>
        <taxon>Pseudomonadati</taxon>
        <taxon>Thermodesulfobacteriota</taxon>
        <taxon>Desulfovibrionia</taxon>
        <taxon>Desulfovibrionales</taxon>
        <taxon>Desulfovibrionaceae</taxon>
        <taxon>Solidesulfovibrio</taxon>
    </lineage>
</organism>
<protein>
    <submittedName>
        <fullName evidence="1">Uncharacterized protein</fullName>
    </submittedName>
</protein>
<gene>
    <name evidence="1" type="ORF">B193_2524</name>
</gene>
<name>K6GCD9_9BACT</name>
<accession>K6GCD9</accession>
<dbReference type="PATRIC" id="fig|1206767.3.peg.2471"/>
<proteinExistence type="predicted"/>
<dbReference type="AlphaFoldDB" id="K6GCD9"/>
<sequence length="104" mass="10386">MSAITFSNPLSAEVAGGIVTKTLDTMNNMSSGSMSSSGMSSAGDAAPFDKQTFGAAVVSKTLDYMNSGSSGSSASNDMSQTYQFSKDVLGAYASGIGTLADANA</sequence>
<reference evidence="1 2" key="1">
    <citation type="submission" date="2012-07" db="EMBL/GenBank/DDBJ databases">
        <title>Draft genome sequence of Desulfovibrio magneticus str. Maddingley MBC34 obtained from a metagenomic sequence of a methanogenic enrichment isolated from coal-seam formation water in Victoria, Australia.</title>
        <authorList>
            <person name="Greenfield P."/>
            <person name="Hendry P."/>
            <person name="Li D."/>
            <person name="Rosewarne C.P."/>
            <person name="Tran-Dinh N."/>
            <person name="Elbourne L.D.H."/>
            <person name="Paulsen I.T."/>
            <person name="Midgley D.J."/>
        </authorList>
    </citation>
    <scope>NUCLEOTIDE SEQUENCE [LARGE SCALE GENOMIC DNA]</scope>
    <source>
        <strain evidence="2">Maddingley MBC34</strain>
    </source>
</reference>
<comment type="caution">
    <text evidence="1">The sequence shown here is derived from an EMBL/GenBank/DDBJ whole genome shotgun (WGS) entry which is preliminary data.</text>
</comment>